<reference evidence="1 2" key="1">
    <citation type="submission" date="2013-06" db="EMBL/GenBank/DDBJ databases">
        <authorList>
            <person name="Weinstock G."/>
            <person name="Sodergren E."/>
            <person name="Lobos E.A."/>
            <person name="Fulton L."/>
            <person name="Fulton R."/>
            <person name="Courtney L."/>
            <person name="Fronick C."/>
            <person name="O'Laughlin M."/>
            <person name="Godfrey J."/>
            <person name="Wilson R.M."/>
            <person name="Miner T."/>
            <person name="Farmer C."/>
            <person name="Delehaunty K."/>
            <person name="Cordes M."/>
            <person name="Minx P."/>
            <person name="Tomlinson C."/>
            <person name="Chen J."/>
            <person name="Wollam A."/>
            <person name="Pepin K.H."/>
            <person name="Bhonagiri V."/>
            <person name="Zhang X."/>
            <person name="Warren W."/>
            <person name="Mitreva M."/>
            <person name="Mardis E.R."/>
            <person name="Wilson R.K."/>
        </authorList>
    </citation>
    <scope>NUCLEOTIDE SEQUENCE [LARGE SCALE GENOMIC DNA]</scope>
    <source>
        <strain evidence="1 2">ATCC 29099</strain>
    </source>
</reference>
<dbReference type="EMBL" id="AWVJ01000036">
    <property type="protein sequence ID" value="ERK50882.1"/>
    <property type="molecule type" value="Genomic_DNA"/>
</dbReference>
<sequence length="44" mass="5300">MKNITNYYTIAEKREKVKKVNIATVNVMFPVMSDKIEYQYRTKL</sequence>
<organism evidence="1 2">
    <name type="scientific">Eubacterium ramulus ATCC 29099</name>
    <dbReference type="NCBI Taxonomy" id="1256908"/>
    <lineage>
        <taxon>Bacteria</taxon>
        <taxon>Bacillati</taxon>
        <taxon>Bacillota</taxon>
        <taxon>Clostridia</taxon>
        <taxon>Eubacteriales</taxon>
        <taxon>Eubacteriaceae</taxon>
        <taxon>Eubacterium</taxon>
    </lineage>
</organism>
<accession>U2RJJ6</accession>
<keyword evidence="2" id="KW-1185">Reference proteome</keyword>
<gene>
    <name evidence="1" type="ORF">HMPREF0373_00493</name>
</gene>
<comment type="caution">
    <text evidence="1">The sequence shown here is derived from an EMBL/GenBank/DDBJ whole genome shotgun (WGS) entry which is preliminary data.</text>
</comment>
<dbReference type="HOGENOM" id="CLU_3216429_0_0_9"/>
<name>U2RJJ6_EUBRA</name>
<dbReference type="AlphaFoldDB" id="U2RJJ6"/>
<evidence type="ECO:0000313" key="2">
    <source>
        <dbReference type="Proteomes" id="UP000016608"/>
    </source>
</evidence>
<dbReference type="Proteomes" id="UP000016608">
    <property type="component" value="Unassembled WGS sequence"/>
</dbReference>
<proteinExistence type="predicted"/>
<evidence type="ECO:0000313" key="1">
    <source>
        <dbReference type="EMBL" id="ERK50882.1"/>
    </source>
</evidence>
<protein>
    <submittedName>
        <fullName evidence="1">Uncharacterized protein</fullName>
    </submittedName>
</protein>